<keyword evidence="2" id="KW-1185">Reference proteome</keyword>
<reference evidence="1 2" key="1">
    <citation type="journal article" date="2021" name="BMC Biol.">
        <title>Horizontally acquired antibacterial genes associated with adaptive radiation of ladybird beetles.</title>
        <authorList>
            <person name="Li H.S."/>
            <person name="Tang X.F."/>
            <person name="Huang Y.H."/>
            <person name="Xu Z.Y."/>
            <person name="Chen M.L."/>
            <person name="Du X.Y."/>
            <person name="Qiu B.Y."/>
            <person name="Chen P.T."/>
            <person name="Zhang W."/>
            <person name="Slipinski A."/>
            <person name="Escalona H.E."/>
            <person name="Waterhouse R.M."/>
            <person name="Zwick A."/>
            <person name="Pang H."/>
        </authorList>
    </citation>
    <scope>NUCLEOTIDE SEQUENCE [LARGE SCALE GENOMIC DNA]</scope>
    <source>
        <strain evidence="1">SYSU2018</strain>
    </source>
</reference>
<protein>
    <submittedName>
        <fullName evidence="1">Uncharacterized protein</fullName>
    </submittedName>
</protein>
<dbReference type="Proteomes" id="UP001516400">
    <property type="component" value="Unassembled WGS sequence"/>
</dbReference>
<comment type="caution">
    <text evidence="1">The sequence shown here is derived from an EMBL/GenBank/DDBJ whole genome shotgun (WGS) entry which is preliminary data.</text>
</comment>
<evidence type="ECO:0000313" key="2">
    <source>
        <dbReference type="Proteomes" id="UP001516400"/>
    </source>
</evidence>
<accession>A0ABD2NS31</accession>
<name>A0ABD2NS31_9CUCU</name>
<organism evidence="1 2">
    <name type="scientific">Cryptolaemus montrouzieri</name>
    <dbReference type="NCBI Taxonomy" id="559131"/>
    <lineage>
        <taxon>Eukaryota</taxon>
        <taxon>Metazoa</taxon>
        <taxon>Ecdysozoa</taxon>
        <taxon>Arthropoda</taxon>
        <taxon>Hexapoda</taxon>
        <taxon>Insecta</taxon>
        <taxon>Pterygota</taxon>
        <taxon>Neoptera</taxon>
        <taxon>Endopterygota</taxon>
        <taxon>Coleoptera</taxon>
        <taxon>Polyphaga</taxon>
        <taxon>Cucujiformia</taxon>
        <taxon>Coccinelloidea</taxon>
        <taxon>Coccinellidae</taxon>
        <taxon>Scymninae</taxon>
        <taxon>Scymnini</taxon>
        <taxon>Cryptolaemus</taxon>
    </lineage>
</organism>
<feature type="non-terminal residue" evidence="1">
    <location>
        <position position="1"/>
    </location>
</feature>
<dbReference type="EMBL" id="JABFTP020000144">
    <property type="protein sequence ID" value="KAL3281533.1"/>
    <property type="molecule type" value="Genomic_DNA"/>
</dbReference>
<evidence type="ECO:0000313" key="1">
    <source>
        <dbReference type="EMBL" id="KAL3281533.1"/>
    </source>
</evidence>
<sequence>LSETWLTQDIQEEYINMEGFNIERRDRSTRRGGAAMYLRGCLRYKVLHKSKENDSVEQL</sequence>
<dbReference type="AlphaFoldDB" id="A0ABD2NS31"/>
<proteinExistence type="predicted"/>
<gene>
    <name evidence="1" type="ORF">HHI36_004741</name>
</gene>